<dbReference type="Pfam" id="PF01555">
    <property type="entry name" value="N6_N4_Mtase"/>
    <property type="match status" value="2"/>
</dbReference>
<organism evidence="10 11">
    <name type="scientific">Candidatus Yonathbacteria bacterium RIFCSPLOWO2_01_FULL_47_33b</name>
    <dbReference type="NCBI Taxonomy" id="1802727"/>
    <lineage>
        <taxon>Bacteria</taxon>
        <taxon>Candidatus Yonathiibacteriota</taxon>
    </lineage>
</organism>
<reference evidence="10 11" key="1">
    <citation type="journal article" date="2016" name="Nat. Commun.">
        <title>Thousands of microbial genomes shed light on interconnected biogeochemical processes in an aquifer system.</title>
        <authorList>
            <person name="Anantharaman K."/>
            <person name="Brown C.T."/>
            <person name="Hug L.A."/>
            <person name="Sharon I."/>
            <person name="Castelle C.J."/>
            <person name="Probst A.J."/>
            <person name="Thomas B.C."/>
            <person name="Singh A."/>
            <person name="Wilkins M.J."/>
            <person name="Karaoz U."/>
            <person name="Brodie E.L."/>
            <person name="Williams K.H."/>
            <person name="Hubbard S.S."/>
            <person name="Banfield J.F."/>
        </authorList>
    </citation>
    <scope>NUCLEOTIDE SEQUENCE [LARGE SCALE GENOMIC DNA]</scope>
</reference>
<evidence type="ECO:0000256" key="1">
    <source>
        <dbReference type="ARBA" id="ARBA00010203"/>
    </source>
</evidence>
<dbReference type="Proteomes" id="UP000177987">
    <property type="component" value="Unassembled WGS sequence"/>
</dbReference>
<accession>A0A1G2SCJ4</accession>
<sequence>MRTMPTVDIKNILSTFVALEPKKSWSFKDVTRSETTALTHSYHRYPAKFIPNIVEKLLNDFTSEGDLVFDPFGGCGTTLVESKRLGRKSLGFDINPVAQFIAEVKVTPINPEKLDIEFERLSISFLKEKTVISKNHLKNERLLYWFEKKTIKELDFIYSKIKKIKDTKIKKFFLCAFSHNLKNTSRWLMKSTKPTVDKNKKNPQTVSTFLRHARSMVKKNQQFYLNLKKDKNLQTPAKILLRDSTKKFPLKNNSVDLIVTSPPYVTSYEYADLHQLTLLWFGGDNQNFKNWENPSNNFIEFRKNFVGTSYKNKQKGEIGSSIGLDIVDRLFVLDKALSKDVSNYFIDMNLAFSEMYRVLKSGKHACIVIGNTQLKGVDILNAEVATEQMLKIGFKKYQIIKREVPNKMITPWRDISTGKFTSIKNPNKKCAYEYEYILVMEK</sequence>
<dbReference type="InterPro" id="IPR017985">
    <property type="entry name" value="MeTrfase_CN4_CS"/>
</dbReference>
<evidence type="ECO:0000313" key="10">
    <source>
        <dbReference type="EMBL" id="OHA82767.1"/>
    </source>
</evidence>
<keyword evidence="6" id="KW-0238">DNA-binding</keyword>
<protein>
    <recommendedName>
        <fullName evidence="8">Methyltransferase</fullName>
        <ecNumber evidence="8">2.1.1.-</ecNumber>
    </recommendedName>
</protein>
<keyword evidence="5" id="KW-0680">Restriction system</keyword>
<feature type="domain" description="DNA methylase N-4/N-6" evidence="9">
    <location>
        <begin position="20"/>
        <end position="97"/>
    </location>
</feature>
<dbReference type="InterPro" id="IPR029063">
    <property type="entry name" value="SAM-dependent_MTases_sf"/>
</dbReference>
<name>A0A1G2SCJ4_9BACT</name>
<evidence type="ECO:0000256" key="6">
    <source>
        <dbReference type="ARBA" id="ARBA00023125"/>
    </source>
</evidence>
<dbReference type="GO" id="GO:0008170">
    <property type="term" value="F:N-methyltransferase activity"/>
    <property type="evidence" value="ECO:0007669"/>
    <property type="project" value="InterPro"/>
</dbReference>
<dbReference type="InterPro" id="IPR001091">
    <property type="entry name" value="RM_Methyltransferase"/>
</dbReference>
<proteinExistence type="inferred from homology"/>
<dbReference type="EMBL" id="MHUW01000022">
    <property type="protein sequence ID" value="OHA82767.1"/>
    <property type="molecule type" value="Genomic_DNA"/>
</dbReference>
<keyword evidence="4" id="KW-0949">S-adenosyl-L-methionine</keyword>
<dbReference type="PROSITE" id="PS00093">
    <property type="entry name" value="N4_MTASE"/>
    <property type="match status" value="1"/>
</dbReference>
<dbReference type="SUPFAM" id="SSF53335">
    <property type="entry name" value="S-adenosyl-L-methionine-dependent methyltransferases"/>
    <property type="match status" value="2"/>
</dbReference>
<evidence type="ECO:0000256" key="4">
    <source>
        <dbReference type="ARBA" id="ARBA00022691"/>
    </source>
</evidence>
<dbReference type="PRINTS" id="PR00508">
    <property type="entry name" value="S21N4MTFRASE"/>
</dbReference>
<gene>
    <name evidence="10" type="ORF">A2937_02960</name>
</gene>
<evidence type="ECO:0000256" key="2">
    <source>
        <dbReference type="ARBA" id="ARBA00022603"/>
    </source>
</evidence>
<evidence type="ECO:0000313" key="11">
    <source>
        <dbReference type="Proteomes" id="UP000177987"/>
    </source>
</evidence>
<evidence type="ECO:0000256" key="5">
    <source>
        <dbReference type="ARBA" id="ARBA00022747"/>
    </source>
</evidence>
<dbReference type="Gene3D" id="3.40.50.150">
    <property type="entry name" value="Vaccinia Virus protein VP39"/>
    <property type="match status" value="2"/>
</dbReference>
<dbReference type="STRING" id="1802727.A2937_02960"/>
<evidence type="ECO:0000256" key="8">
    <source>
        <dbReference type="RuleBase" id="RU362026"/>
    </source>
</evidence>
<dbReference type="GO" id="GO:0009307">
    <property type="term" value="P:DNA restriction-modification system"/>
    <property type="evidence" value="ECO:0007669"/>
    <property type="project" value="UniProtKB-KW"/>
</dbReference>
<dbReference type="GO" id="GO:0015667">
    <property type="term" value="F:site-specific DNA-methyltransferase (cytosine-N4-specific) activity"/>
    <property type="evidence" value="ECO:0007669"/>
    <property type="project" value="UniProtKB-EC"/>
</dbReference>
<comment type="catalytic activity">
    <reaction evidence="7">
        <text>a 2'-deoxycytidine in DNA + S-adenosyl-L-methionine = an N(4)-methyl-2'-deoxycytidine in DNA + S-adenosyl-L-homocysteine + H(+)</text>
        <dbReference type="Rhea" id="RHEA:16857"/>
        <dbReference type="Rhea" id="RHEA-COMP:11369"/>
        <dbReference type="Rhea" id="RHEA-COMP:13674"/>
        <dbReference type="ChEBI" id="CHEBI:15378"/>
        <dbReference type="ChEBI" id="CHEBI:57856"/>
        <dbReference type="ChEBI" id="CHEBI:59789"/>
        <dbReference type="ChEBI" id="CHEBI:85452"/>
        <dbReference type="ChEBI" id="CHEBI:137933"/>
        <dbReference type="EC" id="2.1.1.113"/>
    </reaction>
</comment>
<keyword evidence="3" id="KW-0808">Transferase</keyword>
<keyword evidence="2" id="KW-0489">Methyltransferase</keyword>
<feature type="domain" description="DNA methylase N-4/N-6" evidence="9">
    <location>
        <begin position="255"/>
        <end position="442"/>
    </location>
</feature>
<comment type="similarity">
    <text evidence="1">Belongs to the N(4)/N(6)-methyltransferase family. N(4) subfamily.</text>
</comment>
<evidence type="ECO:0000256" key="3">
    <source>
        <dbReference type="ARBA" id="ARBA00022679"/>
    </source>
</evidence>
<comment type="caution">
    <text evidence="10">The sequence shown here is derived from an EMBL/GenBank/DDBJ whole genome shotgun (WGS) entry which is preliminary data.</text>
</comment>
<dbReference type="AlphaFoldDB" id="A0A1G2SCJ4"/>
<evidence type="ECO:0000256" key="7">
    <source>
        <dbReference type="ARBA" id="ARBA00049120"/>
    </source>
</evidence>
<dbReference type="EC" id="2.1.1.-" evidence="8"/>
<dbReference type="GO" id="GO:0003677">
    <property type="term" value="F:DNA binding"/>
    <property type="evidence" value="ECO:0007669"/>
    <property type="project" value="UniProtKB-KW"/>
</dbReference>
<dbReference type="GO" id="GO:0032259">
    <property type="term" value="P:methylation"/>
    <property type="evidence" value="ECO:0007669"/>
    <property type="project" value="UniProtKB-KW"/>
</dbReference>
<dbReference type="InterPro" id="IPR002941">
    <property type="entry name" value="DNA_methylase_N4/N6"/>
</dbReference>
<evidence type="ECO:0000259" key="9">
    <source>
        <dbReference type="Pfam" id="PF01555"/>
    </source>
</evidence>